<proteinExistence type="predicted"/>
<dbReference type="InterPro" id="IPR039420">
    <property type="entry name" value="WalR-like"/>
</dbReference>
<dbReference type="EMBL" id="JAMZFV010000001">
    <property type="protein sequence ID" value="MCP1108856.1"/>
    <property type="molecule type" value="Genomic_DNA"/>
</dbReference>
<evidence type="ECO:0000256" key="1">
    <source>
        <dbReference type="ARBA" id="ARBA00018672"/>
    </source>
</evidence>
<feature type="domain" description="Response regulatory" evidence="10">
    <location>
        <begin position="2"/>
        <end position="116"/>
    </location>
</feature>
<dbReference type="PROSITE" id="PS51755">
    <property type="entry name" value="OMPR_PHOB"/>
    <property type="match status" value="1"/>
</dbReference>
<dbReference type="InterPro" id="IPR036388">
    <property type="entry name" value="WH-like_DNA-bd_sf"/>
</dbReference>
<dbReference type="SUPFAM" id="SSF52172">
    <property type="entry name" value="CheY-like"/>
    <property type="match status" value="1"/>
</dbReference>
<dbReference type="InterPro" id="IPR001867">
    <property type="entry name" value="OmpR/PhoB-type_DNA-bd"/>
</dbReference>
<dbReference type="Pfam" id="PF00072">
    <property type="entry name" value="Response_reg"/>
    <property type="match status" value="1"/>
</dbReference>
<accession>A0ABT1EGP5</accession>
<evidence type="ECO:0000259" key="11">
    <source>
        <dbReference type="PROSITE" id="PS51755"/>
    </source>
</evidence>
<dbReference type="Gene3D" id="3.40.50.2300">
    <property type="match status" value="1"/>
</dbReference>
<dbReference type="Proteomes" id="UP001523565">
    <property type="component" value="Unassembled WGS sequence"/>
</dbReference>
<dbReference type="SUPFAM" id="SSF46894">
    <property type="entry name" value="C-terminal effector domain of the bipartite response regulators"/>
    <property type="match status" value="1"/>
</dbReference>
<keyword evidence="4" id="KW-0805">Transcription regulation</keyword>
<gene>
    <name evidence="12" type="ORF">NK118_01145</name>
</gene>
<evidence type="ECO:0000313" key="13">
    <source>
        <dbReference type="Proteomes" id="UP001523565"/>
    </source>
</evidence>
<sequence length="226" mass="25702">MRILLIEDDCALAEAVAELLKNEGFIVDCVHEGKLGYDFAVSGIYDLFLIDVMLPGLNGFEILRKLRQQNIHTPAIMLTAKAELDDKLAGFESGADDYITKPFMTKELIARIWAVLKRQNTGEHKFLTFHDLELRSAEGTLHNTQTNKSITLGPKELYLMESFLAHPSLILSKEILTERAWGYNSDSEYNNIEVYVSFLRKKIVALQSQVQIKSIRGIGYKLEYKD</sequence>
<keyword evidence="13" id="KW-1185">Reference proteome</keyword>
<dbReference type="Gene3D" id="6.10.250.690">
    <property type="match status" value="1"/>
</dbReference>
<organism evidence="12 13">
    <name type="scientific">Ohessyouella blattaphilus</name>
    <dbReference type="NCBI Taxonomy" id="2949333"/>
    <lineage>
        <taxon>Bacteria</taxon>
        <taxon>Bacillati</taxon>
        <taxon>Bacillota</taxon>
        <taxon>Clostridia</taxon>
        <taxon>Lachnospirales</taxon>
        <taxon>Lachnospiraceae</taxon>
        <taxon>Ohessyouella</taxon>
    </lineage>
</organism>
<protein>
    <recommendedName>
        <fullName evidence="1">Stage 0 sporulation protein A homolog</fullName>
    </recommendedName>
</protein>
<keyword evidence="5 9" id="KW-0238">DNA-binding</keyword>
<dbReference type="InterPro" id="IPR001789">
    <property type="entry name" value="Sig_transdc_resp-reg_receiver"/>
</dbReference>
<evidence type="ECO:0000256" key="9">
    <source>
        <dbReference type="PROSITE-ProRule" id="PRU01091"/>
    </source>
</evidence>
<dbReference type="SMART" id="SM00862">
    <property type="entry name" value="Trans_reg_C"/>
    <property type="match status" value="1"/>
</dbReference>
<keyword evidence="6" id="KW-0804">Transcription</keyword>
<evidence type="ECO:0000256" key="7">
    <source>
        <dbReference type="ARBA" id="ARBA00024867"/>
    </source>
</evidence>
<comment type="caution">
    <text evidence="12">The sequence shown here is derived from an EMBL/GenBank/DDBJ whole genome shotgun (WGS) entry which is preliminary data.</text>
</comment>
<dbReference type="Gene3D" id="1.10.10.10">
    <property type="entry name" value="Winged helix-like DNA-binding domain superfamily/Winged helix DNA-binding domain"/>
    <property type="match status" value="1"/>
</dbReference>
<evidence type="ECO:0000259" key="10">
    <source>
        <dbReference type="PROSITE" id="PS50110"/>
    </source>
</evidence>
<evidence type="ECO:0000256" key="5">
    <source>
        <dbReference type="ARBA" id="ARBA00023125"/>
    </source>
</evidence>
<keyword evidence="3" id="KW-0902">Two-component regulatory system</keyword>
<evidence type="ECO:0000256" key="6">
    <source>
        <dbReference type="ARBA" id="ARBA00023163"/>
    </source>
</evidence>
<evidence type="ECO:0000256" key="3">
    <source>
        <dbReference type="ARBA" id="ARBA00023012"/>
    </source>
</evidence>
<evidence type="ECO:0000313" key="12">
    <source>
        <dbReference type="EMBL" id="MCP1108856.1"/>
    </source>
</evidence>
<dbReference type="PROSITE" id="PS50110">
    <property type="entry name" value="RESPONSE_REGULATORY"/>
    <property type="match status" value="1"/>
</dbReference>
<evidence type="ECO:0000256" key="8">
    <source>
        <dbReference type="PROSITE-ProRule" id="PRU00169"/>
    </source>
</evidence>
<evidence type="ECO:0000256" key="4">
    <source>
        <dbReference type="ARBA" id="ARBA00023015"/>
    </source>
</evidence>
<dbReference type="PANTHER" id="PTHR48111:SF22">
    <property type="entry name" value="REGULATOR OF RPOS"/>
    <property type="match status" value="1"/>
</dbReference>
<dbReference type="RefSeq" id="WP_262067760.1">
    <property type="nucleotide sequence ID" value="NZ_JAMXOC010000001.1"/>
</dbReference>
<dbReference type="InterPro" id="IPR011006">
    <property type="entry name" value="CheY-like_superfamily"/>
</dbReference>
<dbReference type="CDD" id="cd00383">
    <property type="entry name" value="trans_reg_C"/>
    <property type="match status" value="1"/>
</dbReference>
<feature type="modified residue" description="4-aspartylphosphate" evidence="8">
    <location>
        <position position="51"/>
    </location>
</feature>
<evidence type="ECO:0000256" key="2">
    <source>
        <dbReference type="ARBA" id="ARBA00022553"/>
    </source>
</evidence>
<reference evidence="12 13" key="1">
    <citation type="journal article" date="2022" name="Genome Biol. Evol.">
        <title>Host diet, physiology and behaviors set the stage for Lachnospiraceae cladogenesis.</title>
        <authorList>
            <person name="Vera-Ponce De Leon A."/>
            <person name="Schneider M."/>
            <person name="Jahnes B.C."/>
            <person name="Sadowski V."/>
            <person name="Camuy-Velez L.A."/>
            <person name="Duan J."/>
            <person name="Sabree Z.L."/>
        </authorList>
    </citation>
    <scope>NUCLEOTIDE SEQUENCE [LARGE SCALE GENOMIC DNA]</scope>
    <source>
        <strain evidence="12 13">PAL227</strain>
    </source>
</reference>
<feature type="domain" description="OmpR/PhoB-type" evidence="11">
    <location>
        <begin position="124"/>
        <end position="224"/>
    </location>
</feature>
<dbReference type="InterPro" id="IPR016032">
    <property type="entry name" value="Sig_transdc_resp-reg_C-effctor"/>
</dbReference>
<dbReference type="SMART" id="SM00448">
    <property type="entry name" value="REC"/>
    <property type="match status" value="1"/>
</dbReference>
<dbReference type="Pfam" id="PF00486">
    <property type="entry name" value="Trans_reg_C"/>
    <property type="match status" value="1"/>
</dbReference>
<name>A0ABT1EGP5_9FIRM</name>
<feature type="DNA-binding region" description="OmpR/PhoB-type" evidence="9">
    <location>
        <begin position="124"/>
        <end position="224"/>
    </location>
</feature>
<keyword evidence="2 8" id="KW-0597">Phosphoprotein</keyword>
<comment type="function">
    <text evidence="7">May play the central regulatory role in sporulation. It may be an element of the effector pathway responsible for the activation of sporulation genes in response to nutritional stress. Spo0A may act in concert with spo0H (a sigma factor) to control the expression of some genes that are critical to the sporulation process.</text>
</comment>
<dbReference type="PANTHER" id="PTHR48111">
    <property type="entry name" value="REGULATOR OF RPOS"/>
    <property type="match status" value="1"/>
</dbReference>